<dbReference type="SUPFAM" id="SSF56645">
    <property type="entry name" value="Acyl-CoA dehydrogenase NM domain-like"/>
    <property type="match status" value="1"/>
</dbReference>
<dbReference type="Pfam" id="PF03241">
    <property type="entry name" value="HpaB"/>
    <property type="match status" value="1"/>
</dbReference>
<keyword evidence="3" id="KW-0560">Oxidoreductase</keyword>
<feature type="domain" description="HpaB/PvcC/4-BUDH C-terminal" evidence="4">
    <location>
        <begin position="281"/>
        <end position="475"/>
    </location>
</feature>
<sequence>MALKTPQEYIESLKDGRVVYCNGERVPDVTTHPILKICRNWMAMDYVLNQDPRYQDLLTEKDQDGERVSFALMPQRSRDDLLRLREMVKLWARVCFGKPSGAKFVAKDGLNAVTVVSPRIDKKYGTNYAENVEAYRRHLQKNDLSFAMGLTDVKGDRSLRPSQQKQHQDFYVRIVEERKDGVIVRGAKTHISQAPLCNEILIAPCRAMREDDKAYALAFGVPVNAKGLTLISAEPEVSEGVNLFDHPIAGSIFINDATVIFDDVFIPNERLFLKGEWEFAGEVAYMFANFHRLSAETYKAMELELFTGAAALMADYNGIEKAPHVRDKLTWLAMYTEAVETLGRAAVEHCSSEKDSDLVYPNPLIANICKFYFADNWHQATKYIQDIAGGIVATCPSSKDYFNPETQAMLEKYLGGKAGVPTEDRLRMVKLVRDLTSSYEDVLTIHAEGSLEAQKLSILQLADFDRYKAAAKRAARVENKQGHPIFDELPAFPPSL</sequence>
<dbReference type="Pfam" id="PF11794">
    <property type="entry name" value="HpaB_N"/>
    <property type="match status" value="1"/>
</dbReference>
<dbReference type="AlphaFoldDB" id="A0A9D6V7G2"/>
<dbReference type="SUPFAM" id="SSF47203">
    <property type="entry name" value="Acyl-CoA dehydrogenase C-terminal domain-like"/>
    <property type="match status" value="1"/>
</dbReference>
<dbReference type="PIRSF" id="PIRSF000331">
    <property type="entry name" value="HpaA_HpaB"/>
    <property type="match status" value="1"/>
</dbReference>
<protein>
    <submittedName>
        <fullName evidence="6">4-hydroxybutyryl-CoA dehydratase</fullName>
    </submittedName>
</protein>
<dbReference type="InterPro" id="IPR024719">
    <property type="entry name" value="HpaB/PvcC/4-BUDH_C"/>
</dbReference>
<evidence type="ECO:0000256" key="3">
    <source>
        <dbReference type="ARBA" id="ARBA00023002"/>
    </source>
</evidence>
<evidence type="ECO:0000313" key="6">
    <source>
        <dbReference type="EMBL" id="MBI5252324.1"/>
    </source>
</evidence>
<evidence type="ECO:0000259" key="4">
    <source>
        <dbReference type="Pfam" id="PF03241"/>
    </source>
</evidence>
<reference evidence="6" key="1">
    <citation type="submission" date="2020-07" db="EMBL/GenBank/DDBJ databases">
        <title>Huge and variable diversity of episymbiotic CPR bacteria and DPANN archaea in groundwater ecosystems.</title>
        <authorList>
            <person name="He C.Y."/>
            <person name="Keren R."/>
            <person name="Whittaker M."/>
            <person name="Farag I.F."/>
            <person name="Doudna J."/>
            <person name="Cate J.H.D."/>
            <person name="Banfield J.F."/>
        </authorList>
    </citation>
    <scope>NUCLEOTIDE SEQUENCE</scope>
    <source>
        <strain evidence="6">NC_groundwater_1664_Pr3_B-0.1um_52_9</strain>
    </source>
</reference>
<gene>
    <name evidence="6" type="ORF">HY912_22750</name>
</gene>
<feature type="domain" description="HpaB/PvcC/4-BUDH N-terminal" evidence="5">
    <location>
        <begin position="5"/>
        <end position="273"/>
    </location>
</feature>
<name>A0A9D6V7G2_9BACT</name>
<organism evidence="6 7">
    <name type="scientific">Desulfomonile tiedjei</name>
    <dbReference type="NCBI Taxonomy" id="2358"/>
    <lineage>
        <taxon>Bacteria</taxon>
        <taxon>Pseudomonadati</taxon>
        <taxon>Thermodesulfobacteriota</taxon>
        <taxon>Desulfomonilia</taxon>
        <taxon>Desulfomonilales</taxon>
        <taxon>Desulfomonilaceae</taxon>
        <taxon>Desulfomonile</taxon>
    </lineage>
</organism>
<keyword evidence="1" id="KW-0285">Flavoprotein</keyword>
<evidence type="ECO:0000259" key="5">
    <source>
        <dbReference type="Pfam" id="PF11794"/>
    </source>
</evidence>
<dbReference type="PANTHER" id="PTHR36117:SF3">
    <property type="entry name" value="4-HYDROXYPHENYLACETATE 3-MONOOXYGENASE-RELATED"/>
    <property type="match status" value="1"/>
</dbReference>
<dbReference type="Gene3D" id="2.40.110.10">
    <property type="entry name" value="Butyryl-CoA Dehydrogenase, subunit A, domain 2"/>
    <property type="match status" value="1"/>
</dbReference>
<dbReference type="Gene3D" id="1.20.140.10">
    <property type="entry name" value="Butyryl-CoA Dehydrogenase, subunit A, domain 3"/>
    <property type="match status" value="1"/>
</dbReference>
<dbReference type="EMBL" id="JACRDE010000595">
    <property type="protein sequence ID" value="MBI5252324.1"/>
    <property type="molecule type" value="Genomic_DNA"/>
</dbReference>
<dbReference type="PANTHER" id="PTHR36117">
    <property type="entry name" value="4-HYDROXYPHENYLACETATE 3-MONOOXYGENASE-RELATED"/>
    <property type="match status" value="1"/>
</dbReference>
<proteinExistence type="predicted"/>
<dbReference type="InterPro" id="IPR036250">
    <property type="entry name" value="AcylCo_DH-like_C"/>
</dbReference>
<dbReference type="Proteomes" id="UP000807825">
    <property type="component" value="Unassembled WGS sequence"/>
</dbReference>
<dbReference type="InterPro" id="IPR024674">
    <property type="entry name" value="HpaB/PvcC/4-BUDH_N"/>
</dbReference>
<accession>A0A9D6V7G2</accession>
<dbReference type="InterPro" id="IPR009100">
    <property type="entry name" value="AcylCoA_DH/oxidase_NM_dom_sf"/>
</dbReference>
<dbReference type="GO" id="GO:0016627">
    <property type="term" value="F:oxidoreductase activity, acting on the CH-CH group of donors"/>
    <property type="evidence" value="ECO:0007669"/>
    <property type="project" value="InterPro"/>
</dbReference>
<evidence type="ECO:0000256" key="1">
    <source>
        <dbReference type="ARBA" id="ARBA00022630"/>
    </source>
</evidence>
<dbReference type="InterPro" id="IPR046373">
    <property type="entry name" value="Acyl-CoA_Oxase/DH_mid-dom_sf"/>
</dbReference>
<dbReference type="InterPro" id="IPR004925">
    <property type="entry name" value="HpaB/PvcC/4-BUDH"/>
</dbReference>
<dbReference type="Gene3D" id="1.10.3140.10">
    <property type="entry name" value="4-hydroxybutyryl-coa dehydratase, domain 1"/>
    <property type="match status" value="1"/>
</dbReference>
<evidence type="ECO:0000313" key="7">
    <source>
        <dbReference type="Proteomes" id="UP000807825"/>
    </source>
</evidence>
<keyword evidence="2" id="KW-0274">FAD</keyword>
<evidence type="ECO:0000256" key="2">
    <source>
        <dbReference type="ARBA" id="ARBA00022827"/>
    </source>
</evidence>
<comment type="caution">
    <text evidence="6">The sequence shown here is derived from an EMBL/GenBank/DDBJ whole genome shotgun (WGS) entry which is preliminary data.</text>
</comment>